<dbReference type="GO" id="GO:0005886">
    <property type="term" value="C:plasma membrane"/>
    <property type="evidence" value="ECO:0007669"/>
    <property type="project" value="UniProtKB-SubCell"/>
</dbReference>
<dbReference type="Gene3D" id="3.30.2090.10">
    <property type="entry name" value="Multidrug efflux transporter AcrB TolC docking domain, DN and DC subdomains"/>
    <property type="match status" value="2"/>
</dbReference>
<feature type="transmembrane region" description="Helical" evidence="8">
    <location>
        <begin position="858"/>
        <end position="876"/>
    </location>
</feature>
<feature type="transmembrane region" description="Helical" evidence="8">
    <location>
        <begin position="986"/>
        <end position="1012"/>
    </location>
</feature>
<keyword evidence="2" id="KW-0813">Transport</keyword>
<dbReference type="FunFam" id="1.20.1640.10:FF:000001">
    <property type="entry name" value="Efflux pump membrane transporter"/>
    <property type="match status" value="1"/>
</dbReference>
<dbReference type="SUPFAM" id="SSF82714">
    <property type="entry name" value="Multidrug efflux transporter AcrB TolC docking domain, DN and DC subdomains"/>
    <property type="match status" value="2"/>
</dbReference>
<dbReference type="Gene3D" id="3.30.70.1320">
    <property type="entry name" value="Multidrug efflux transporter AcrB pore domain like"/>
    <property type="match status" value="1"/>
</dbReference>
<feature type="transmembrane region" description="Helical" evidence="8">
    <location>
        <begin position="360"/>
        <end position="381"/>
    </location>
</feature>
<keyword evidence="3" id="KW-1003">Cell membrane</keyword>
<keyword evidence="4" id="KW-0997">Cell inner membrane</keyword>
<evidence type="ECO:0000256" key="1">
    <source>
        <dbReference type="ARBA" id="ARBA00004429"/>
    </source>
</evidence>
<feature type="transmembrane region" description="Helical" evidence="8">
    <location>
        <begin position="337"/>
        <end position="353"/>
    </location>
</feature>
<comment type="subcellular location">
    <subcellularLocation>
        <location evidence="1">Cell inner membrane</location>
        <topology evidence="1">Multi-pass membrane protein</topology>
    </subcellularLocation>
</comment>
<dbReference type="InterPro" id="IPR027463">
    <property type="entry name" value="AcrB_DN_DC_subdom"/>
</dbReference>
<proteinExistence type="predicted"/>
<accession>Q07NC2</accession>
<evidence type="ECO:0000256" key="6">
    <source>
        <dbReference type="ARBA" id="ARBA00022989"/>
    </source>
</evidence>
<dbReference type="KEGG" id="rpe:RPE_2624"/>
<evidence type="ECO:0000256" key="4">
    <source>
        <dbReference type="ARBA" id="ARBA00022519"/>
    </source>
</evidence>
<dbReference type="STRING" id="316055.RPE_2624"/>
<dbReference type="Gene3D" id="3.30.70.1440">
    <property type="entry name" value="Multidrug efflux transporter AcrB pore domain"/>
    <property type="match status" value="1"/>
</dbReference>
<evidence type="ECO:0000256" key="2">
    <source>
        <dbReference type="ARBA" id="ARBA00022448"/>
    </source>
</evidence>
<keyword evidence="5 8" id="KW-0812">Transmembrane</keyword>
<dbReference type="Pfam" id="PF00873">
    <property type="entry name" value="ACR_tran"/>
    <property type="match status" value="1"/>
</dbReference>
<keyword evidence="7 8" id="KW-0472">Membrane</keyword>
<dbReference type="SUPFAM" id="SSF82866">
    <property type="entry name" value="Multidrug efflux transporter AcrB transmembrane domain"/>
    <property type="match status" value="2"/>
</dbReference>
<dbReference type="PANTHER" id="PTHR32063">
    <property type="match status" value="1"/>
</dbReference>
<dbReference type="SUPFAM" id="SSF82693">
    <property type="entry name" value="Multidrug efflux transporter AcrB pore domain, PN1, PN2, PC1 and PC2 subdomains"/>
    <property type="match status" value="3"/>
</dbReference>
<dbReference type="PRINTS" id="PR00702">
    <property type="entry name" value="ACRIFLAVINRP"/>
</dbReference>
<protein>
    <submittedName>
        <fullName evidence="9">Acriflavin resistance protein</fullName>
    </submittedName>
</protein>
<evidence type="ECO:0000256" key="7">
    <source>
        <dbReference type="ARBA" id="ARBA00023136"/>
    </source>
</evidence>
<dbReference type="FunFam" id="3.30.70.1430:FF:000001">
    <property type="entry name" value="Efflux pump membrane transporter"/>
    <property type="match status" value="1"/>
</dbReference>
<gene>
    <name evidence="9" type="ordered locus">RPE_2624</name>
</gene>
<dbReference type="HOGENOM" id="CLU_002755_1_2_5"/>
<feature type="transmembrane region" description="Helical" evidence="8">
    <location>
        <begin position="530"/>
        <end position="549"/>
    </location>
</feature>
<dbReference type="eggNOG" id="COG0841">
    <property type="taxonomic scope" value="Bacteria"/>
</dbReference>
<dbReference type="InterPro" id="IPR001036">
    <property type="entry name" value="Acrflvin-R"/>
</dbReference>
<evidence type="ECO:0000256" key="5">
    <source>
        <dbReference type="ARBA" id="ARBA00022692"/>
    </source>
</evidence>
<dbReference type="OrthoDB" id="9807350at2"/>
<feature type="transmembrane region" description="Helical" evidence="8">
    <location>
        <begin position="955"/>
        <end position="974"/>
    </location>
</feature>
<organism evidence="9">
    <name type="scientific">Rhodopseudomonas palustris (strain BisA53)</name>
    <dbReference type="NCBI Taxonomy" id="316055"/>
    <lineage>
        <taxon>Bacteria</taxon>
        <taxon>Pseudomonadati</taxon>
        <taxon>Pseudomonadota</taxon>
        <taxon>Alphaproteobacteria</taxon>
        <taxon>Hyphomicrobiales</taxon>
        <taxon>Nitrobacteraceae</taxon>
        <taxon>Rhodopseudomonas</taxon>
    </lineage>
</organism>
<dbReference type="Gene3D" id="1.20.1640.10">
    <property type="entry name" value="Multidrug efflux transporter AcrB transmembrane domain"/>
    <property type="match status" value="2"/>
</dbReference>
<name>Q07NC2_RHOP5</name>
<feature type="transmembrane region" description="Helical" evidence="8">
    <location>
        <begin position="12"/>
        <end position="32"/>
    </location>
</feature>
<dbReference type="EMBL" id="CP000463">
    <property type="protein sequence ID" value="ABJ06562.1"/>
    <property type="molecule type" value="Genomic_DNA"/>
</dbReference>
<feature type="transmembrane region" description="Helical" evidence="8">
    <location>
        <begin position="463"/>
        <end position="490"/>
    </location>
</feature>
<dbReference type="GO" id="GO:0042910">
    <property type="term" value="F:xenobiotic transmembrane transporter activity"/>
    <property type="evidence" value="ECO:0007669"/>
    <property type="project" value="TreeGrafter"/>
</dbReference>
<dbReference type="Gene3D" id="3.30.70.1430">
    <property type="entry name" value="Multidrug efflux transporter AcrB pore domain"/>
    <property type="match status" value="2"/>
</dbReference>
<evidence type="ECO:0000256" key="8">
    <source>
        <dbReference type="SAM" id="Phobius"/>
    </source>
</evidence>
<evidence type="ECO:0000313" key="9">
    <source>
        <dbReference type="EMBL" id="ABJ06562.1"/>
    </source>
</evidence>
<dbReference type="PANTHER" id="PTHR32063:SF21">
    <property type="entry name" value="MULTIDRUG RESISTANCE PROTEIN MDTB"/>
    <property type="match status" value="1"/>
</dbReference>
<reference evidence="9" key="1">
    <citation type="submission" date="2006-09" db="EMBL/GenBank/DDBJ databases">
        <title>Complete sequence of Rhodopseudomonas palustris BisA53.</title>
        <authorList>
            <consortium name="US DOE Joint Genome Institute"/>
            <person name="Copeland A."/>
            <person name="Lucas S."/>
            <person name="Lapidus A."/>
            <person name="Barry K."/>
            <person name="Detter J.C."/>
            <person name="Glavina del Rio T."/>
            <person name="Hammon N."/>
            <person name="Israni S."/>
            <person name="Dalin E."/>
            <person name="Tice H."/>
            <person name="Pitluck S."/>
            <person name="Chain P."/>
            <person name="Malfatti S."/>
            <person name="Shin M."/>
            <person name="Vergez L."/>
            <person name="Schmutz J."/>
            <person name="Larimer F."/>
            <person name="Land M."/>
            <person name="Hauser L."/>
            <person name="Pelletier D.A."/>
            <person name="Kyrpides N."/>
            <person name="Kim E."/>
            <person name="Harwood C.S."/>
            <person name="Oda Y."/>
            <person name="Richardson P."/>
        </authorList>
    </citation>
    <scope>NUCLEOTIDE SEQUENCE [LARGE SCALE GENOMIC DNA]</scope>
    <source>
        <strain evidence="9">BisA53</strain>
    </source>
</reference>
<evidence type="ECO:0000256" key="3">
    <source>
        <dbReference type="ARBA" id="ARBA00022475"/>
    </source>
</evidence>
<dbReference type="AlphaFoldDB" id="Q07NC2"/>
<feature type="transmembrane region" description="Helical" evidence="8">
    <location>
        <begin position="431"/>
        <end position="457"/>
    </location>
</feature>
<keyword evidence="6 8" id="KW-1133">Transmembrane helix</keyword>
<sequence length="1042" mass="112850">MSLSELCIRRPVMTTLITASIIAFGIFGFRLLPVSALPKVDFPTIAVTATLPGASADTMAASVAGVIERQLSTIAGVSSMTSSSSQGTSVITIQFDLNRDIDAAALDVQTALTIAQRRLPVEMTTPPSFRKVNPAEFPVLFVALGSATLPLSAVNEYGSITIGQALSQVTGVAQVSIYGEQKFAVRVQADPEIAAARGLSLEDIRVAVAAANSSTPVGTLNGPKQDVALQASGQMDKAADYRQIVVAWRNGSPVKLDEVARIYDSVENDKIATWFNGERSIVLAIQKQPDANTVAVVDGVRAKLPSLRAQIPPSVNMSVMMDRSISVRQAVADVEETLLIAVVLVILVIFLFLRSASATFIPALAVPISLIGTCAVMYVLGFSINNMTLLAMTLSVGFVVDDAIVMLENIVRHIERGMRPFEAALKGAREISFTIISITFSLIAVFIPVLLMGGIVGRVFREFAVTISVAILVSGFVSLTLTPMLCARLLRAHDPAKKEMWILRLFERVFAAWLRGYEWALDKVLAHKSMMLLVTLATLGGTVYLYSIVPKGFFPQEDTGFVIGVTEAATDTSFEAMTERQLVLANLLKSDPAVDYINSTVGSGGPNTTANYGRLFVALKPQEERDSAAVVMARLRQQAFQVPGLQVFFQGIQNLNIGGRISKSQYQYVMQSGDTEALYRSAPEMRDRIAKIPGLLDVTTDLYIKNPQMTVEIDREKAAVYGITVEQVRNQLYNAYGSRQVGTIYTPSNDYQIILEVQPQFKVDPSDLSKLYMKTANDRIIPMDVVAKLVPTVGPLQINHQGQQPAVTISFNLAPNQSLGYAVDEITKLERSSNLPVTIATGFSGTAQVFQDSLRGQGVLILAAVFAAYVILGILYESFIHPITIISGLPSAGIGAILTLMLFNMELSVIAMIGIVMLVGIVKKNAIMMVDFALERRRFGINAEQAIREAALLRFRPIMMTTFAAIFGTLPIALGAGAGAELRQPLGIAVVGGLCVSQLLTLFITPVIYIYLDRIDRRLRRRLEPQLAETGEADRPRIAAAE</sequence>
<feature type="transmembrane region" description="Helical" evidence="8">
    <location>
        <begin position="909"/>
        <end position="934"/>
    </location>
</feature>